<dbReference type="GeneID" id="18835756"/>
<dbReference type="EMBL" id="JH719425">
    <property type="protein sequence ID" value="EJF59312.1"/>
    <property type="molecule type" value="Genomic_DNA"/>
</dbReference>
<name>R7SWG2_DICSQ</name>
<gene>
    <name evidence="1" type="ORF">DICSQDRAFT_138630</name>
</gene>
<dbReference type="RefSeq" id="XP_007367895.1">
    <property type="nucleotide sequence ID" value="XM_007367833.1"/>
</dbReference>
<dbReference type="KEGG" id="dsq:DICSQDRAFT_138630"/>
<accession>R7SWG2</accession>
<dbReference type="AlphaFoldDB" id="R7SWG2"/>
<dbReference type="HOGENOM" id="CLU_2073068_0_0_1"/>
<organism evidence="1 2">
    <name type="scientific">Dichomitus squalens (strain LYAD-421)</name>
    <name type="common">Western red white-rot fungus</name>
    <dbReference type="NCBI Taxonomy" id="732165"/>
    <lineage>
        <taxon>Eukaryota</taxon>
        <taxon>Fungi</taxon>
        <taxon>Dikarya</taxon>
        <taxon>Basidiomycota</taxon>
        <taxon>Agaricomycotina</taxon>
        <taxon>Agaricomycetes</taxon>
        <taxon>Polyporales</taxon>
        <taxon>Polyporaceae</taxon>
        <taxon>Dichomitus</taxon>
    </lineage>
</organism>
<sequence>MASDGIVEDSPAHTRTQEVVPEHLMVIAAYASTDVDGRLGGAHSDTNIDRNDCVHDECRLPAADLRRRAPADALAAFLFLCGRTADGRECVCYPPTTPLDRWEMDESGAANAAGSSLV</sequence>
<protein>
    <submittedName>
        <fullName evidence="1">Uncharacterized protein</fullName>
    </submittedName>
</protein>
<evidence type="ECO:0000313" key="2">
    <source>
        <dbReference type="Proteomes" id="UP000053319"/>
    </source>
</evidence>
<evidence type="ECO:0000313" key="1">
    <source>
        <dbReference type="EMBL" id="EJF59312.1"/>
    </source>
</evidence>
<proteinExistence type="predicted"/>
<reference evidence="1 2" key="1">
    <citation type="journal article" date="2012" name="Science">
        <title>The Paleozoic origin of enzymatic lignin decomposition reconstructed from 31 fungal genomes.</title>
        <authorList>
            <person name="Floudas D."/>
            <person name="Binder M."/>
            <person name="Riley R."/>
            <person name="Barry K."/>
            <person name="Blanchette R.A."/>
            <person name="Henrissat B."/>
            <person name="Martinez A.T."/>
            <person name="Otillar R."/>
            <person name="Spatafora J.W."/>
            <person name="Yadav J.S."/>
            <person name="Aerts A."/>
            <person name="Benoit I."/>
            <person name="Boyd A."/>
            <person name="Carlson A."/>
            <person name="Copeland A."/>
            <person name="Coutinho P.M."/>
            <person name="de Vries R.P."/>
            <person name="Ferreira P."/>
            <person name="Findley K."/>
            <person name="Foster B."/>
            <person name="Gaskell J."/>
            <person name="Glotzer D."/>
            <person name="Gorecki P."/>
            <person name="Heitman J."/>
            <person name="Hesse C."/>
            <person name="Hori C."/>
            <person name="Igarashi K."/>
            <person name="Jurgens J.A."/>
            <person name="Kallen N."/>
            <person name="Kersten P."/>
            <person name="Kohler A."/>
            <person name="Kuees U."/>
            <person name="Kumar T.K.A."/>
            <person name="Kuo A."/>
            <person name="LaButti K."/>
            <person name="Larrondo L.F."/>
            <person name="Lindquist E."/>
            <person name="Ling A."/>
            <person name="Lombard V."/>
            <person name="Lucas S."/>
            <person name="Lundell T."/>
            <person name="Martin R."/>
            <person name="McLaughlin D.J."/>
            <person name="Morgenstern I."/>
            <person name="Morin E."/>
            <person name="Murat C."/>
            <person name="Nagy L.G."/>
            <person name="Nolan M."/>
            <person name="Ohm R.A."/>
            <person name="Patyshakuliyeva A."/>
            <person name="Rokas A."/>
            <person name="Ruiz-Duenas F.J."/>
            <person name="Sabat G."/>
            <person name="Salamov A."/>
            <person name="Samejima M."/>
            <person name="Schmutz J."/>
            <person name="Slot J.C."/>
            <person name="St John F."/>
            <person name="Stenlid J."/>
            <person name="Sun H."/>
            <person name="Sun S."/>
            <person name="Syed K."/>
            <person name="Tsang A."/>
            <person name="Wiebenga A."/>
            <person name="Young D."/>
            <person name="Pisabarro A."/>
            <person name="Eastwood D.C."/>
            <person name="Martin F."/>
            <person name="Cullen D."/>
            <person name="Grigoriev I.V."/>
            <person name="Hibbett D.S."/>
        </authorList>
    </citation>
    <scope>NUCLEOTIDE SEQUENCE [LARGE SCALE GENOMIC DNA]</scope>
    <source>
        <strain evidence="1 2">LYAD-421 SS1</strain>
    </source>
</reference>
<dbReference type="Proteomes" id="UP000053319">
    <property type="component" value="Unassembled WGS sequence"/>
</dbReference>